<dbReference type="PANTHER" id="PTHR10693">
    <property type="entry name" value="RAS GTPASE-ACTIVATING PROTEIN-BINDING PROTEIN"/>
    <property type="match status" value="1"/>
</dbReference>
<dbReference type="GO" id="GO:0010494">
    <property type="term" value="C:cytoplasmic stress granule"/>
    <property type="evidence" value="ECO:0007669"/>
    <property type="project" value="EnsemblFungi"/>
</dbReference>
<dbReference type="InterPro" id="IPR032710">
    <property type="entry name" value="NTF2-like_dom_sf"/>
</dbReference>
<dbReference type="VEuPathDB" id="FungiDB:T551_01644"/>
<organism evidence="6 7">
    <name type="scientific">Pneumocystis jirovecii (strain RU7)</name>
    <name type="common">Human pneumocystis pneumonia agent</name>
    <dbReference type="NCBI Taxonomy" id="1408657"/>
    <lineage>
        <taxon>Eukaryota</taxon>
        <taxon>Fungi</taxon>
        <taxon>Dikarya</taxon>
        <taxon>Ascomycota</taxon>
        <taxon>Taphrinomycotina</taxon>
        <taxon>Pneumocystomycetes</taxon>
        <taxon>Pneumocystaceae</taxon>
        <taxon>Pneumocystis</taxon>
    </lineage>
</organism>
<dbReference type="FunFam" id="3.10.450.50:FF:000003">
    <property type="entry name" value="Nuclear transport factor 2 family protein"/>
    <property type="match status" value="1"/>
</dbReference>
<dbReference type="EMBL" id="LFWA01000006">
    <property type="protein sequence ID" value="KTW31092.1"/>
    <property type="molecule type" value="Genomic_DNA"/>
</dbReference>
<dbReference type="GeneID" id="28940162"/>
<dbReference type="Gene3D" id="3.10.450.50">
    <property type="match status" value="1"/>
</dbReference>
<dbReference type="STRING" id="1408657.A0A0W4ZRU1"/>
<dbReference type="SUPFAM" id="SSF54427">
    <property type="entry name" value="NTF2-like"/>
    <property type="match status" value="1"/>
</dbReference>
<evidence type="ECO:0000313" key="7">
    <source>
        <dbReference type="Proteomes" id="UP000053447"/>
    </source>
</evidence>
<dbReference type="InterPro" id="IPR018222">
    <property type="entry name" value="Nuclear_transport_factor_2_euk"/>
</dbReference>
<name>A0A0W4ZRU1_PNEJ7</name>
<evidence type="ECO:0008006" key="8">
    <source>
        <dbReference type="Google" id="ProtNLM"/>
    </source>
</evidence>
<dbReference type="GO" id="GO:0034517">
    <property type="term" value="P:ribophagy"/>
    <property type="evidence" value="ECO:0007669"/>
    <property type="project" value="TreeGrafter"/>
</dbReference>
<dbReference type="InterPro" id="IPR039539">
    <property type="entry name" value="Ras_GTPase_bind_prot"/>
</dbReference>
<feature type="domain" description="RRM" evidence="4">
    <location>
        <begin position="308"/>
        <end position="379"/>
    </location>
</feature>
<reference evidence="7" key="1">
    <citation type="journal article" date="2016" name="Nat. Commun.">
        <title>Genome analysis of three Pneumocystis species reveals adaptation mechanisms to life exclusively in mammalian hosts.</title>
        <authorList>
            <person name="Ma L."/>
            <person name="Chen Z."/>
            <person name="Huang D.W."/>
            <person name="Kutty G."/>
            <person name="Ishihara M."/>
            <person name="Wang H."/>
            <person name="Abouelleil A."/>
            <person name="Bishop L."/>
            <person name="Davey E."/>
            <person name="Deng R."/>
            <person name="Deng X."/>
            <person name="Fan L."/>
            <person name="Fantoni G."/>
            <person name="Fitzgerald M."/>
            <person name="Gogineni E."/>
            <person name="Goldberg J.M."/>
            <person name="Handley G."/>
            <person name="Hu X."/>
            <person name="Huber C."/>
            <person name="Jiao X."/>
            <person name="Jones K."/>
            <person name="Levin J.Z."/>
            <person name="Liu Y."/>
            <person name="Macdonald P."/>
            <person name="Melnikov A."/>
            <person name="Raley C."/>
            <person name="Sassi M."/>
            <person name="Sherman B.T."/>
            <person name="Song X."/>
            <person name="Sykes S."/>
            <person name="Tran B."/>
            <person name="Walsh L."/>
            <person name="Xia Y."/>
            <person name="Yang J."/>
            <person name="Young S."/>
            <person name="Zeng Q."/>
            <person name="Zheng X."/>
            <person name="Stephens R."/>
            <person name="Nusbaum C."/>
            <person name="Birren B.W."/>
            <person name="Azadi P."/>
            <person name="Lempicki R.A."/>
            <person name="Cuomo C.A."/>
            <person name="Kovacs J.A."/>
        </authorList>
    </citation>
    <scope>NUCLEOTIDE SEQUENCE [LARGE SCALE GENOMIC DNA]</scope>
    <source>
        <strain evidence="7">RU7</strain>
    </source>
</reference>
<dbReference type="eggNOG" id="KOG0116">
    <property type="taxonomic scope" value="Eukaryota"/>
</dbReference>
<dbReference type="PANTHER" id="PTHR10693:SF20">
    <property type="entry name" value="AT27578P"/>
    <property type="match status" value="1"/>
</dbReference>
<dbReference type="CDD" id="cd00590">
    <property type="entry name" value="RRM_SF"/>
    <property type="match status" value="1"/>
</dbReference>
<protein>
    <recommendedName>
        <fullName evidence="8">NTF2 domain-containing protein</fullName>
    </recommendedName>
</protein>
<accession>A0A0W4ZRU1</accession>
<feature type="domain" description="NTF2" evidence="5">
    <location>
        <begin position="9"/>
        <end position="125"/>
    </location>
</feature>
<gene>
    <name evidence="6" type="ORF">T551_01644</name>
</gene>
<evidence type="ECO:0000259" key="5">
    <source>
        <dbReference type="PROSITE" id="PS50177"/>
    </source>
</evidence>
<evidence type="ECO:0000256" key="3">
    <source>
        <dbReference type="SAM" id="MobiDB-lite"/>
    </source>
</evidence>
<dbReference type="GO" id="GO:1990904">
    <property type="term" value="C:ribonucleoprotein complex"/>
    <property type="evidence" value="ECO:0007669"/>
    <property type="project" value="TreeGrafter"/>
</dbReference>
<dbReference type="GO" id="GO:0016579">
    <property type="term" value="P:protein deubiquitination"/>
    <property type="evidence" value="ECO:0007669"/>
    <property type="project" value="TreeGrafter"/>
</dbReference>
<proteinExistence type="predicted"/>
<dbReference type="Pfam" id="PF02136">
    <property type="entry name" value="NTF2"/>
    <property type="match status" value="1"/>
</dbReference>
<dbReference type="RefSeq" id="XP_018230082.1">
    <property type="nucleotide sequence ID" value="XM_018373907.1"/>
</dbReference>
<dbReference type="CDD" id="cd00780">
    <property type="entry name" value="NTF2"/>
    <property type="match status" value="1"/>
</dbReference>
<dbReference type="Gene3D" id="3.30.70.330">
    <property type="match status" value="1"/>
</dbReference>
<dbReference type="GO" id="GO:0034063">
    <property type="term" value="P:stress granule assembly"/>
    <property type="evidence" value="ECO:0007669"/>
    <property type="project" value="EnsemblFungi"/>
</dbReference>
<dbReference type="PROSITE" id="PS50102">
    <property type="entry name" value="RRM"/>
    <property type="match status" value="1"/>
</dbReference>
<dbReference type="Pfam" id="PF00076">
    <property type="entry name" value="RRM_1"/>
    <property type="match status" value="1"/>
</dbReference>
<evidence type="ECO:0000259" key="4">
    <source>
        <dbReference type="PROSITE" id="PS50102"/>
    </source>
</evidence>
<dbReference type="SMART" id="SM00360">
    <property type="entry name" value="RRM"/>
    <property type="match status" value="1"/>
</dbReference>
<dbReference type="AlphaFoldDB" id="A0A0W4ZRU1"/>
<evidence type="ECO:0000256" key="1">
    <source>
        <dbReference type="ARBA" id="ARBA00022884"/>
    </source>
</evidence>
<dbReference type="GO" id="GO:1990861">
    <property type="term" value="C:Ubp3-Bre5 deubiquitination complex"/>
    <property type="evidence" value="ECO:0007669"/>
    <property type="project" value="TreeGrafter"/>
</dbReference>
<keyword evidence="7" id="KW-1185">Reference proteome</keyword>
<evidence type="ECO:0000313" key="6">
    <source>
        <dbReference type="EMBL" id="KTW31092.1"/>
    </source>
</evidence>
<dbReference type="PROSITE" id="PS50177">
    <property type="entry name" value="NTF2_DOMAIN"/>
    <property type="match status" value="1"/>
</dbReference>
<dbReference type="OrthoDB" id="339151at2759"/>
<dbReference type="Proteomes" id="UP000053447">
    <property type="component" value="Unassembled WGS sequence"/>
</dbReference>
<sequence>MEKLSLDEVGWFFVQEYYTFLNREPGRLHCFYTKRSTLIHGNEGENVNPCSGQQEIHKKIIELGFSDCKVLVSNVDSQASTNGGIVIQVLGEMSNCDGPSRRFAQTFFLAEQPNGYFVLNDIFRYLKEDMEDGELCNGECHSHTADLKDDGLSSCIEINDNTQFVSEQKYITTTTSILSCDNNANTQSTRLSTITDSLQDSTSIPPTSVANTHHEVDYEKLPLASSLEKISLTEHIPDSTENIGFDNPQLCPTIFQPSVSVSSAPKTWANLFDKTSPQLNKTVSSVVKPTAIHVQAPLVSERTLMSSASVFVKNIKDGISEADLKHVFSKFGSIHHIDIKKEKSCALVYFETSASAISAIAAGSVKIAQDTLLIEERKNNRDRNRNSNGERRVGGREYTKYGDEKRTNTDKRGYMNKNRAYDKK</sequence>
<feature type="region of interest" description="Disordered" evidence="3">
    <location>
        <begin position="378"/>
        <end position="424"/>
    </location>
</feature>
<dbReference type="GO" id="GO:0005829">
    <property type="term" value="C:cytosol"/>
    <property type="evidence" value="ECO:0007669"/>
    <property type="project" value="TreeGrafter"/>
</dbReference>
<dbReference type="InterPro" id="IPR012677">
    <property type="entry name" value="Nucleotide-bd_a/b_plait_sf"/>
</dbReference>
<dbReference type="InterPro" id="IPR035979">
    <property type="entry name" value="RBD_domain_sf"/>
</dbReference>
<dbReference type="SUPFAM" id="SSF54928">
    <property type="entry name" value="RNA-binding domain, RBD"/>
    <property type="match status" value="1"/>
</dbReference>
<keyword evidence="1 2" id="KW-0694">RNA-binding</keyword>
<dbReference type="InterPro" id="IPR002075">
    <property type="entry name" value="NTF2_dom"/>
</dbReference>
<comment type="caution">
    <text evidence="6">The sequence shown here is derived from an EMBL/GenBank/DDBJ whole genome shotgun (WGS) entry which is preliminary data.</text>
</comment>
<dbReference type="GO" id="GO:0003729">
    <property type="term" value="F:mRNA binding"/>
    <property type="evidence" value="ECO:0007669"/>
    <property type="project" value="TreeGrafter"/>
</dbReference>
<evidence type="ECO:0000256" key="2">
    <source>
        <dbReference type="PROSITE-ProRule" id="PRU00176"/>
    </source>
</evidence>
<dbReference type="InterPro" id="IPR000504">
    <property type="entry name" value="RRM_dom"/>
</dbReference>